<organism evidence="2 3">
    <name type="scientific">Candidatus Muproteobacteria bacterium RBG_16_65_34</name>
    <dbReference type="NCBI Taxonomy" id="1817760"/>
    <lineage>
        <taxon>Bacteria</taxon>
        <taxon>Pseudomonadati</taxon>
        <taxon>Pseudomonadota</taxon>
        <taxon>Candidatus Muproteobacteria</taxon>
    </lineage>
</organism>
<dbReference type="EMBL" id="MFSU01000078">
    <property type="protein sequence ID" value="OGI46587.1"/>
    <property type="molecule type" value="Genomic_DNA"/>
</dbReference>
<dbReference type="Proteomes" id="UP000178885">
    <property type="component" value="Unassembled WGS sequence"/>
</dbReference>
<proteinExistence type="predicted"/>
<reference evidence="2 3" key="1">
    <citation type="journal article" date="2016" name="Nat. Commun.">
        <title>Thousands of microbial genomes shed light on interconnected biogeochemical processes in an aquifer system.</title>
        <authorList>
            <person name="Anantharaman K."/>
            <person name="Brown C.T."/>
            <person name="Hug L.A."/>
            <person name="Sharon I."/>
            <person name="Castelle C.J."/>
            <person name="Probst A.J."/>
            <person name="Thomas B.C."/>
            <person name="Singh A."/>
            <person name="Wilkins M.J."/>
            <person name="Karaoz U."/>
            <person name="Brodie E.L."/>
            <person name="Williams K.H."/>
            <person name="Hubbard S.S."/>
            <person name="Banfield J.F."/>
        </authorList>
    </citation>
    <scope>NUCLEOTIDE SEQUENCE [LARGE SCALE GENOMIC DNA]</scope>
</reference>
<sequence length="154" mass="17734">MAKSGNFRKHHQDLQELAGQIMQRLNPTQLKIDSGMLRELHNLLAMLTGKLSVHLSIEDMVLYPRLLRDSDRHVKDVAQKYHDEVGGLAKVYEQYHQKWSIPEAIRANPEQFSAETKRLFEALEKRIAREETELYPLYDRLPGGRGGQPMQSAA</sequence>
<accession>A0A1F6TN69</accession>
<protein>
    <recommendedName>
        <fullName evidence="1">Hemerythrin-like domain-containing protein</fullName>
    </recommendedName>
</protein>
<dbReference type="AlphaFoldDB" id="A0A1F6TN69"/>
<evidence type="ECO:0000313" key="2">
    <source>
        <dbReference type="EMBL" id="OGI46587.1"/>
    </source>
</evidence>
<dbReference type="STRING" id="1817760.A2151_06965"/>
<dbReference type="Gene3D" id="1.20.120.520">
    <property type="entry name" value="nmb1532 protein domain like"/>
    <property type="match status" value="1"/>
</dbReference>
<evidence type="ECO:0000313" key="3">
    <source>
        <dbReference type="Proteomes" id="UP000178885"/>
    </source>
</evidence>
<feature type="domain" description="Hemerythrin-like" evidence="1">
    <location>
        <begin position="6"/>
        <end position="137"/>
    </location>
</feature>
<evidence type="ECO:0000259" key="1">
    <source>
        <dbReference type="Pfam" id="PF01814"/>
    </source>
</evidence>
<comment type="caution">
    <text evidence="2">The sequence shown here is derived from an EMBL/GenBank/DDBJ whole genome shotgun (WGS) entry which is preliminary data.</text>
</comment>
<dbReference type="Pfam" id="PF01814">
    <property type="entry name" value="Hemerythrin"/>
    <property type="match status" value="1"/>
</dbReference>
<gene>
    <name evidence="2" type="ORF">A2151_06965</name>
</gene>
<dbReference type="InterPro" id="IPR012312">
    <property type="entry name" value="Hemerythrin-like"/>
</dbReference>
<name>A0A1F6TN69_9PROT</name>